<dbReference type="EMBL" id="JARPUR010000008">
    <property type="protein sequence ID" value="KAK4871767.1"/>
    <property type="molecule type" value="Genomic_DNA"/>
</dbReference>
<protein>
    <submittedName>
        <fullName evidence="2">Uncharacterized protein</fullName>
    </submittedName>
</protein>
<reference evidence="3" key="1">
    <citation type="submission" date="2023-01" db="EMBL/GenBank/DDBJ databases">
        <title>Key to firefly adult light organ development and bioluminescence: homeobox transcription factors regulate luciferase expression and transportation to peroxisome.</title>
        <authorList>
            <person name="Fu X."/>
        </authorList>
    </citation>
    <scope>NUCLEOTIDE SEQUENCE [LARGE SCALE GENOMIC DNA]</scope>
</reference>
<proteinExistence type="predicted"/>
<feature type="non-terminal residue" evidence="2">
    <location>
        <position position="1"/>
    </location>
</feature>
<evidence type="ECO:0000313" key="3">
    <source>
        <dbReference type="Proteomes" id="UP001353858"/>
    </source>
</evidence>
<evidence type="ECO:0000313" key="2">
    <source>
        <dbReference type="EMBL" id="KAK4871767.1"/>
    </source>
</evidence>
<evidence type="ECO:0000256" key="1">
    <source>
        <dbReference type="SAM" id="MobiDB-lite"/>
    </source>
</evidence>
<organism evidence="2 3">
    <name type="scientific">Aquatica leii</name>
    <dbReference type="NCBI Taxonomy" id="1421715"/>
    <lineage>
        <taxon>Eukaryota</taxon>
        <taxon>Metazoa</taxon>
        <taxon>Ecdysozoa</taxon>
        <taxon>Arthropoda</taxon>
        <taxon>Hexapoda</taxon>
        <taxon>Insecta</taxon>
        <taxon>Pterygota</taxon>
        <taxon>Neoptera</taxon>
        <taxon>Endopterygota</taxon>
        <taxon>Coleoptera</taxon>
        <taxon>Polyphaga</taxon>
        <taxon>Elateriformia</taxon>
        <taxon>Elateroidea</taxon>
        <taxon>Lampyridae</taxon>
        <taxon>Luciolinae</taxon>
        <taxon>Aquatica</taxon>
    </lineage>
</organism>
<accession>A0AAN7NWW2</accession>
<comment type="caution">
    <text evidence="2">The sequence shown here is derived from an EMBL/GenBank/DDBJ whole genome shotgun (WGS) entry which is preliminary data.</text>
</comment>
<feature type="non-terminal residue" evidence="2">
    <location>
        <position position="100"/>
    </location>
</feature>
<name>A0AAN7NWW2_9COLE</name>
<dbReference type="AlphaFoldDB" id="A0AAN7NWW2"/>
<gene>
    <name evidence="2" type="ORF">RN001_015891</name>
</gene>
<keyword evidence="3" id="KW-1185">Reference proteome</keyword>
<feature type="region of interest" description="Disordered" evidence="1">
    <location>
        <begin position="39"/>
        <end position="72"/>
    </location>
</feature>
<dbReference type="Proteomes" id="UP001353858">
    <property type="component" value="Unassembled WGS sequence"/>
</dbReference>
<sequence>YRHRPLSLFELLEELENPDVIPGAPDSIVILPPLNANDTVTDEDSGDEDKIALNNLPGKNIPRTTSNNDLWDSEDELSLSSLVGDKRKRAEQSCISKTKK</sequence>